<dbReference type="PROSITE" id="PS50109">
    <property type="entry name" value="HIS_KIN"/>
    <property type="match status" value="1"/>
</dbReference>
<evidence type="ECO:0000256" key="5">
    <source>
        <dbReference type="ARBA" id="ARBA00022777"/>
    </source>
</evidence>
<dbReference type="SMART" id="SM00388">
    <property type="entry name" value="HisKA"/>
    <property type="match status" value="1"/>
</dbReference>
<dbReference type="PANTHER" id="PTHR43547:SF2">
    <property type="entry name" value="HYBRID SIGNAL TRANSDUCTION HISTIDINE KINASE C"/>
    <property type="match status" value="1"/>
</dbReference>
<accession>A0A364Y3Z0</accession>
<sequence length="291" mass="32038">MKDISNEALLQEINRRLAGCEQIISEQQDMLAQLKDLNRKLEQSEALKSHFISNIKNEINNPLASILALSQNVLRKGDQLSPELSKSIRLIYNEAHALDFQLDNIMTAAEIEAGQVSPRFDDANVSTIIDQVIHAFKSSIDKKKINIVVPEEKDIHFVTDSHYFKIIVANLVSNAVKFSREEGVVAISVSHGGESLNIDVVDAGVGISQQDFPRIFDRFTQLDVGTMKKYQGHGIGLSVIKDLVELLDGTISVKSSAEGSAFSIVLPVKFSQDGLDASLGNGDEILFDQSF</sequence>
<gene>
    <name evidence="8" type="ORF">DQQ10_13120</name>
</gene>
<dbReference type="Gene3D" id="3.30.565.10">
    <property type="entry name" value="Histidine kinase-like ATPase, C-terminal domain"/>
    <property type="match status" value="1"/>
</dbReference>
<evidence type="ECO:0000256" key="2">
    <source>
        <dbReference type="ARBA" id="ARBA00012438"/>
    </source>
</evidence>
<comment type="catalytic activity">
    <reaction evidence="1">
        <text>ATP + protein L-histidine = ADP + protein N-phospho-L-histidine.</text>
        <dbReference type="EC" id="2.7.13.3"/>
    </reaction>
</comment>
<name>A0A364Y3Z0_9BACT</name>
<evidence type="ECO:0000259" key="7">
    <source>
        <dbReference type="PROSITE" id="PS50109"/>
    </source>
</evidence>
<dbReference type="InterPro" id="IPR003594">
    <property type="entry name" value="HATPase_dom"/>
</dbReference>
<organism evidence="8 9">
    <name type="scientific">Pseudochryseolinea flava</name>
    <dbReference type="NCBI Taxonomy" id="2059302"/>
    <lineage>
        <taxon>Bacteria</taxon>
        <taxon>Pseudomonadati</taxon>
        <taxon>Bacteroidota</taxon>
        <taxon>Cytophagia</taxon>
        <taxon>Cytophagales</taxon>
        <taxon>Fulvivirgaceae</taxon>
        <taxon>Pseudochryseolinea</taxon>
    </lineage>
</organism>
<dbReference type="InterPro" id="IPR003661">
    <property type="entry name" value="HisK_dim/P_dom"/>
</dbReference>
<dbReference type="SUPFAM" id="SSF47384">
    <property type="entry name" value="Homodimeric domain of signal transducing histidine kinase"/>
    <property type="match status" value="1"/>
</dbReference>
<dbReference type="InterPro" id="IPR036890">
    <property type="entry name" value="HATPase_C_sf"/>
</dbReference>
<dbReference type="OrthoDB" id="1933776at2"/>
<dbReference type="RefSeq" id="WP_112747335.1">
    <property type="nucleotide sequence ID" value="NZ_QMFY01000006.1"/>
</dbReference>
<dbReference type="PRINTS" id="PR00344">
    <property type="entry name" value="BCTRLSENSOR"/>
</dbReference>
<dbReference type="SUPFAM" id="SSF55874">
    <property type="entry name" value="ATPase domain of HSP90 chaperone/DNA topoisomerase II/histidine kinase"/>
    <property type="match status" value="1"/>
</dbReference>
<evidence type="ECO:0000256" key="4">
    <source>
        <dbReference type="ARBA" id="ARBA00022679"/>
    </source>
</evidence>
<keyword evidence="9" id="KW-1185">Reference proteome</keyword>
<evidence type="ECO:0000256" key="6">
    <source>
        <dbReference type="SAM" id="Coils"/>
    </source>
</evidence>
<feature type="coiled-coil region" evidence="6">
    <location>
        <begin position="10"/>
        <end position="47"/>
    </location>
</feature>
<keyword evidence="6" id="KW-0175">Coiled coil</keyword>
<evidence type="ECO:0000313" key="8">
    <source>
        <dbReference type="EMBL" id="RAW00535.1"/>
    </source>
</evidence>
<dbReference type="AlphaFoldDB" id="A0A364Y3Z0"/>
<dbReference type="InterPro" id="IPR036097">
    <property type="entry name" value="HisK_dim/P_sf"/>
</dbReference>
<evidence type="ECO:0000256" key="1">
    <source>
        <dbReference type="ARBA" id="ARBA00000085"/>
    </source>
</evidence>
<proteinExistence type="predicted"/>
<dbReference type="InterPro" id="IPR005467">
    <property type="entry name" value="His_kinase_dom"/>
</dbReference>
<comment type="caution">
    <text evidence="8">The sequence shown here is derived from an EMBL/GenBank/DDBJ whole genome shotgun (WGS) entry which is preliminary data.</text>
</comment>
<evidence type="ECO:0000256" key="3">
    <source>
        <dbReference type="ARBA" id="ARBA00022553"/>
    </source>
</evidence>
<dbReference type="Pfam" id="PF02518">
    <property type="entry name" value="HATPase_c"/>
    <property type="match status" value="1"/>
</dbReference>
<dbReference type="SMART" id="SM00387">
    <property type="entry name" value="HATPase_c"/>
    <property type="match status" value="1"/>
</dbReference>
<dbReference type="CDD" id="cd00082">
    <property type="entry name" value="HisKA"/>
    <property type="match status" value="1"/>
</dbReference>
<evidence type="ECO:0000313" key="9">
    <source>
        <dbReference type="Proteomes" id="UP000251889"/>
    </source>
</evidence>
<keyword evidence="5 8" id="KW-0418">Kinase</keyword>
<dbReference type="FunFam" id="3.30.565.10:FF:000006">
    <property type="entry name" value="Sensor histidine kinase WalK"/>
    <property type="match status" value="1"/>
</dbReference>
<dbReference type="GO" id="GO:0000155">
    <property type="term" value="F:phosphorelay sensor kinase activity"/>
    <property type="evidence" value="ECO:0007669"/>
    <property type="project" value="InterPro"/>
</dbReference>
<dbReference type="PANTHER" id="PTHR43547">
    <property type="entry name" value="TWO-COMPONENT HISTIDINE KINASE"/>
    <property type="match status" value="1"/>
</dbReference>
<protein>
    <recommendedName>
        <fullName evidence="2">histidine kinase</fullName>
        <ecNumber evidence="2">2.7.13.3</ecNumber>
    </recommendedName>
</protein>
<reference evidence="8 9" key="1">
    <citation type="submission" date="2018-06" db="EMBL/GenBank/DDBJ databases">
        <title>Chryseolinea flavus sp. nov., a member of the phylum Bacteroidetes isolated from soil.</title>
        <authorList>
            <person name="Li Y."/>
            <person name="Wang J."/>
        </authorList>
    </citation>
    <scope>NUCLEOTIDE SEQUENCE [LARGE SCALE GENOMIC DNA]</scope>
    <source>
        <strain evidence="8 9">SDU1-6</strain>
    </source>
</reference>
<dbReference type="EC" id="2.7.13.3" evidence="2"/>
<dbReference type="Gene3D" id="1.10.287.130">
    <property type="match status" value="1"/>
</dbReference>
<dbReference type="InterPro" id="IPR004358">
    <property type="entry name" value="Sig_transdc_His_kin-like_C"/>
</dbReference>
<dbReference type="Pfam" id="PF00512">
    <property type="entry name" value="HisKA"/>
    <property type="match status" value="1"/>
</dbReference>
<dbReference type="EMBL" id="QMFY01000006">
    <property type="protein sequence ID" value="RAW00535.1"/>
    <property type="molecule type" value="Genomic_DNA"/>
</dbReference>
<dbReference type="Proteomes" id="UP000251889">
    <property type="component" value="Unassembled WGS sequence"/>
</dbReference>
<keyword evidence="3" id="KW-0597">Phosphoprotein</keyword>
<keyword evidence="4" id="KW-0808">Transferase</keyword>
<feature type="domain" description="Histidine kinase" evidence="7">
    <location>
        <begin position="54"/>
        <end position="270"/>
    </location>
</feature>